<sequence length="164" mass="17803">MKEKCSICESNSDLPDNCGEQSAEGSSNDGVEDNSLAIMPAQKEEAASSSISVLIKELPESKPGWPLLRRSILPDKKESERSLVRQISVVQWGLRLPSRKYLYITNSDHKQNSCDQCEDQSSTLGSESGIGSMFGKLDGQGILNGLYVRQIPVSQVVIQSGIGS</sequence>
<protein>
    <submittedName>
        <fullName evidence="2">Uncharacterized protein</fullName>
    </submittedName>
</protein>
<dbReference type="EMBL" id="JRKL02002323">
    <property type="protein sequence ID" value="KAF3959479.1"/>
    <property type="molecule type" value="Genomic_DNA"/>
</dbReference>
<dbReference type="OrthoDB" id="10332456at2759"/>
<keyword evidence="3" id="KW-1185">Reference proteome</keyword>
<gene>
    <name evidence="2" type="ORF">CMV_015718</name>
</gene>
<evidence type="ECO:0000313" key="3">
    <source>
        <dbReference type="Proteomes" id="UP000737018"/>
    </source>
</evidence>
<organism evidence="2 3">
    <name type="scientific">Castanea mollissima</name>
    <name type="common">Chinese chestnut</name>
    <dbReference type="NCBI Taxonomy" id="60419"/>
    <lineage>
        <taxon>Eukaryota</taxon>
        <taxon>Viridiplantae</taxon>
        <taxon>Streptophyta</taxon>
        <taxon>Embryophyta</taxon>
        <taxon>Tracheophyta</taxon>
        <taxon>Spermatophyta</taxon>
        <taxon>Magnoliopsida</taxon>
        <taxon>eudicotyledons</taxon>
        <taxon>Gunneridae</taxon>
        <taxon>Pentapetalae</taxon>
        <taxon>rosids</taxon>
        <taxon>fabids</taxon>
        <taxon>Fagales</taxon>
        <taxon>Fagaceae</taxon>
        <taxon>Castanea</taxon>
    </lineage>
</organism>
<feature type="region of interest" description="Disordered" evidence="1">
    <location>
        <begin position="1"/>
        <end position="43"/>
    </location>
</feature>
<proteinExistence type="predicted"/>
<accession>A0A8J4R953</accession>
<name>A0A8J4R953_9ROSI</name>
<feature type="compositionally biased region" description="Polar residues" evidence="1">
    <location>
        <begin position="8"/>
        <end position="29"/>
    </location>
</feature>
<dbReference type="Proteomes" id="UP000737018">
    <property type="component" value="Unassembled WGS sequence"/>
</dbReference>
<evidence type="ECO:0000256" key="1">
    <source>
        <dbReference type="SAM" id="MobiDB-lite"/>
    </source>
</evidence>
<comment type="caution">
    <text evidence="2">The sequence shown here is derived from an EMBL/GenBank/DDBJ whole genome shotgun (WGS) entry which is preliminary data.</text>
</comment>
<dbReference type="AlphaFoldDB" id="A0A8J4R953"/>
<reference evidence="2" key="1">
    <citation type="submission" date="2020-03" db="EMBL/GenBank/DDBJ databases">
        <title>Castanea mollissima Vanexum genome sequencing.</title>
        <authorList>
            <person name="Staton M."/>
        </authorList>
    </citation>
    <scope>NUCLEOTIDE SEQUENCE</scope>
    <source>
        <tissue evidence="2">Leaf</tissue>
    </source>
</reference>
<evidence type="ECO:0000313" key="2">
    <source>
        <dbReference type="EMBL" id="KAF3959479.1"/>
    </source>
</evidence>